<gene>
    <name evidence="1" type="ORF">GOODEAATRI_005735</name>
</gene>
<dbReference type="EMBL" id="JAHRIO010090225">
    <property type="protein sequence ID" value="MEQ2187539.1"/>
    <property type="molecule type" value="Genomic_DNA"/>
</dbReference>
<organism evidence="1 2">
    <name type="scientific">Goodea atripinnis</name>
    <dbReference type="NCBI Taxonomy" id="208336"/>
    <lineage>
        <taxon>Eukaryota</taxon>
        <taxon>Metazoa</taxon>
        <taxon>Chordata</taxon>
        <taxon>Craniata</taxon>
        <taxon>Vertebrata</taxon>
        <taxon>Euteleostomi</taxon>
        <taxon>Actinopterygii</taxon>
        <taxon>Neopterygii</taxon>
        <taxon>Teleostei</taxon>
        <taxon>Neoteleostei</taxon>
        <taxon>Acanthomorphata</taxon>
        <taxon>Ovalentaria</taxon>
        <taxon>Atherinomorphae</taxon>
        <taxon>Cyprinodontiformes</taxon>
        <taxon>Goodeidae</taxon>
        <taxon>Goodea</taxon>
    </lineage>
</organism>
<protein>
    <submittedName>
        <fullName evidence="1">Uncharacterized protein</fullName>
    </submittedName>
</protein>
<comment type="caution">
    <text evidence="1">The sequence shown here is derived from an EMBL/GenBank/DDBJ whole genome shotgun (WGS) entry which is preliminary data.</text>
</comment>
<evidence type="ECO:0000313" key="1">
    <source>
        <dbReference type="EMBL" id="MEQ2187539.1"/>
    </source>
</evidence>
<proteinExistence type="predicted"/>
<accession>A0ABV0PVM5</accession>
<dbReference type="Proteomes" id="UP001476798">
    <property type="component" value="Unassembled WGS sequence"/>
</dbReference>
<sequence length="105" mass="11490">MVWRRVVRVGLTVKSPPLPPRQSPDPAPSLPYRAQANRPMITECVNPCSPRSACPALLTAFPPPFSSLSSHFYDEVGDKGSFGFYCGYRCHNVPISPSNKIPSST</sequence>
<name>A0ABV0PVM5_9TELE</name>
<evidence type="ECO:0000313" key="2">
    <source>
        <dbReference type="Proteomes" id="UP001476798"/>
    </source>
</evidence>
<keyword evidence="2" id="KW-1185">Reference proteome</keyword>
<reference evidence="1 2" key="1">
    <citation type="submission" date="2021-06" db="EMBL/GenBank/DDBJ databases">
        <authorList>
            <person name="Palmer J.M."/>
        </authorList>
    </citation>
    <scope>NUCLEOTIDE SEQUENCE [LARGE SCALE GENOMIC DNA]</scope>
    <source>
        <strain evidence="1 2">GA_2019</strain>
        <tissue evidence="1">Muscle</tissue>
    </source>
</reference>